<feature type="region of interest" description="Disordered" evidence="1">
    <location>
        <begin position="588"/>
        <end position="666"/>
    </location>
</feature>
<evidence type="ECO:0000313" key="3">
    <source>
        <dbReference type="Proteomes" id="UP000235388"/>
    </source>
</evidence>
<comment type="caution">
    <text evidence="2">The sequence shown here is derived from an EMBL/GenBank/DDBJ whole genome shotgun (WGS) entry which is preliminary data.</text>
</comment>
<name>A0A2N5VZD5_9BASI</name>
<reference evidence="2 3" key="1">
    <citation type="submission" date="2017-11" db="EMBL/GenBank/DDBJ databases">
        <title>De novo assembly and phasing of dikaryotic genomes from two isolates of Puccinia coronata f. sp. avenae, the causal agent of oat crown rust.</title>
        <authorList>
            <person name="Miller M.E."/>
            <person name="Zhang Y."/>
            <person name="Omidvar V."/>
            <person name="Sperschneider J."/>
            <person name="Schwessinger B."/>
            <person name="Raley C."/>
            <person name="Palmer J.M."/>
            <person name="Garnica D."/>
            <person name="Upadhyaya N."/>
            <person name="Rathjen J."/>
            <person name="Taylor J.M."/>
            <person name="Park R.F."/>
            <person name="Dodds P.N."/>
            <person name="Hirsch C.D."/>
            <person name="Kianian S.F."/>
            <person name="Figueroa M."/>
        </authorList>
    </citation>
    <scope>NUCLEOTIDE SEQUENCE [LARGE SCALE GENOMIC DNA]</scope>
    <source>
        <strain evidence="2">12NC29</strain>
    </source>
</reference>
<feature type="compositionally biased region" description="Low complexity" evidence="1">
    <location>
        <begin position="465"/>
        <end position="474"/>
    </location>
</feature>
<feature type="region of interest" description="Disordered" evidence="1">
    <location>
        <begin position="297"/>
        <end position="371"/>
    </location>
</feature>
<protein>
    <submittedName>
        <fullName evidence="2">Uncharacterized protein</fullName>
    </submittedName>
</protein>
<feature type="region of interest" description="Disordered" evidence="1">
    <location>
        <begin position="24"/>
        <end position="71"/>
    </location>
</feature>
<dbReference type="AlphaFoldDB" id="A0A2N5VZD5"/>
<evidence type="ECO:0000256" key="1">
    <source>
        <dbReference type="SAM" id="MobiDB-lite"/>
    </source>
</evidence>
<feature type="compositionally biased region" description="Polar residues" evidence="1">
    <location>
        <begin position="627"/>
        <end position="641"/>
    </location>
</feature>
<organism evidence="2 3">
    <name type="scientific">Puccinia coronata f. sp. avenae</name>
    <dbReference type="NCBI Taxonomy" id="200324"/>
    <lineage>
        <taxon>Eukaryota</taxon>
        <taxon>Fungi</taxon>
        <taxon>Dikarya</taxon>
        <taxon>Basidiomycota</taxon>
        <taxon>Pucciniomycotina</taxon>
        <taxon>Pucciniomycetes</taxon>
        <taxon>Pucciniales</taxon>
        <taxon>Pucciniaceae</taxon>
        <taxon>Puccinia</taxon>
    </lineage>
</organism>
<feature type="compositionally biased region" description="Polar residues" evidence="1">
    <location>
        <begin position="603"/>
        <end position="619"/>
    </location>
</feature>
<feature type="region of interest" description="Disordered" evidence="1">
    <location>
        <begin position="88"/>
        <end position="128"/>
    </location>
</feature>
<gene>
    <name evidence="2" type="ORF">PCANC_02303</name>
</gene>
<feature type="compositionally biased region" description="Basic and acidic residues" evidence="1">
    <location>
        <begin position="642"/>
        <end position="660"/>
    </location>
</feature>
<proteinExistence type="predicted"/>
<feature type="compositionally biased region" description="Basic and acidic residues" evidence="1">
    <location>
        <begin position="325"/>
        <end position="334"/>
    </location>
</feature>
<accession>A0A2N5VZD5</accession>
<feature type="compositionally biased region" description="Low complexity" evidence="1">
    <location>
        <begin position="90"/>
        <end position="108"/>
    </location>
</feature>
<dbReference type="EMBL" id="PGCJ01000033">
    <property type="protein sequence ID" value="PLW55361.1"/>
    <property type="molecule type" value="Genomic_DNA"/>
</dbReference>
<evidence type="ECO:0000313" key="2">
    <source>
        <dbReference type="EMBL" id="PLW55361.1"/>
    </source>
</evidence>
<feature type="compositionally biased region" description="Polar residues" evidence="1">
    <location>
        <begin position="24"/>
        <end position="63"/>
    </location>
</feature>
<feature type="region of interest" description="Disordered" evidence="1">
    <location>
        <begin position="447"/>
        <end position="474"/>
    </location>
</feature>
<keyword evidence="3" id="KW-1185">Reference proteome</keyword>
<sequence length="703" mass="79067">MTHIPSNIHLAPIGLTVNNAQPAYNHQHPPCTNQRPLYTNQQPLYTNQQPPSANHPPQRSHGNFPNDYHILGSQPLYIQNSEHLSYPPCLQDTSLQSQSQGTSQPGSLASQFEPPQRVPNVPHSNSQLLTPFVPNNNPPIPANQSPNRALHPIHLPRLTPNMGTTTSNLCPDFISPDLADQSNHVSEDTISDHPPTPAAPILAPANSCSTNASSKTATKSAKYRLTPDDIMATYEKKTLNQLRDLQRTHIMRKRLTHAMKLEAQDLYFEYQRKQHLLSLRHRRPFISLTKYLGQRRSRQKTTSWHTFQKKNEAAQKAFNDTNKPLGERNKDVSKLYRSPHQPACEVDPEPSNPNDPNEAERSRFGRASKSNPTIRTEVKGWAEGVQLKLKELSDSFGIEGFLVIAAQDHEKPFFFQGGSFLGDEYLRGLVGEGNPIRKFALWTAGSKQQTRKKTTSTPVTQSAGNTNTTPRPKNNTKLALAAFENRDVCQGTLSLNHSHITRVLGNMYLEAQTGSPVKDTRGWPGTDTALKLGRFNRKLTIVHNDRGPTLKDIVNVPIKKMDIYATWRVLRGLKENWIQLVEHQFDTLPPSTSTRKRKRGKTLNASGDSNCVATSNPSEESNHRETSNPSEDSNRGETSNPSEDRNHRETSNPSEDRNQERYQTTTMGLRMIVTRQMKMRMIVMRLMAASQTSQVKKIPEIIL</sequence>
<dbReference type="STRING" id="200324.A0A2N5VZD5"/>
<dbReference type="Proteomes" id="UP000235388">
    <property type="component" value="Unassembled WGS sequence"/>
</dbReference>